<evidence type="ECO:0000256" key="7">
    <source>
        <dbReference type="RuleBase" id="RU363032"/>
    </source>
</evidence>
<dbReference type="InterPro" id="IPR035906">
    <property type="entry name" value="MetI-like_sf"/>
</dbReference>
<name>A0AA97H2P9_9FIRM</name>
<dbReference type="SUPFAM" id="SSF161098">
    <property type="entry name" value="MetI-like"/>
    <property type="match status" value="1"/>
</dbReference>
<accession>A0AA97H2P9</accession>
<comment type="similarity">
    <text evidence="7">Belongs to the binding-protein-dependent transport system permease family.</text>
</comment>
<evidence type="ECO:0000256" key="6">
    <source>
        <dbReference type="ARBA" id="ARBA00023136"/>
    </source>
</evidence>
<comment type="subcellular location">
    <subcellularLocation>
        <location evidence="1 7">Cell membrane</location>
        <topology evidence="1 7">Multi-pass membrane protein</topology>
    </subcellularLocation>
</comment>
<dbReference type="CDD" id="cd06261">
    <property type="entry name" value="TM_PBP2"/>
    <property type="match status" value="1"/>
</dbReference>
<feature type="domain" description="ABC transmembrane type-1" evidence="8">
    <location>
        <begin position="88"/>
        <end position="305"/>
    </location>
</feature>
<evidence type="ECO:0000256" key="1">
    <source>
        <dbReference type="ARBA" id="ARBA00004651"/>
    </source>
</evidence>
<dbReference type="PANTHER" id="PTHR43227:SF11">
    <property type="entry name" value="BLL4140 PROTEIN"/>
    <property type="match status" value="1"/>
</dbReference>
<reference evidence="9" key="2">
    <citation type="submission" date="2024-06" db="EMBL/GenBank/DDBJ databases">
        <title>Caproicibacterium argilliputei sp. nov, a novel caproic acid producing anaerobic bacterium isolated from pit mud.</title>
        <authorList>
            <person name="Xia S."/>
        </authorList>
    </citation>
    <scope>NUCLEOTIDE SEQUENCE</scope>
    <source>
        <strain evidence="9">ZCY20-5</strain>
    </source>
</reference>
<evidence type="ECO:0000256" key="2">
    <source>
        <dbReference type="ARBA" id="ARBA00022448"/>
    </source>
</evidence>
<evidence type="ECO:0000256" key="3">
    <source>
        <dbReference type="ARBA" id="ARBA00022475"/>
    </source>
</evidence>
<keyword evidence="5 7" id="KW-1133">Transmembrane helix</keyword>
<dbReference type="Gene3D" id="1.10.3720.10">
    <property type="entry name" value="MetI-like"/>
    <property type="match status" value="1"/>
</dbReference>
<keyword evidence="3" id="KW-1003">Cell membrane</keyword>
<dbReference type="InterPro" id="IPR050809">
    <property type="entry name" value="UgpAE/MalFG_permease"/>
</dbReference>
<organism evidence="9 10">
    <name type="scientific">Caproicibacterium argilliputei</name>
    <dbReference type="NCBI Taxonomy" id="3030016"/>
    <lineage>
        <taxon>Bacteria</taxon>
        <taxon>Bacillati</taxon>
        <taxon>Bacillota</taxon>
        <taxon>Clostridia</taxon>
        <taxon>Eubacteriales</taxon>
        <taxon>Oscillospiraceae</taxon>
        <taxon>Caproicibacterium</taxon>
    </lineage>
</organism>
<dbReference type="AlphaFoldDB" id="A0AA97H2P9"/>
<dbReference type="GO" id="GO:0055085">
    <property type="term" value="P:transmembrane transport"/>
    <property type="evidence" value="ECO:0007669"/>
    <property type="project" value="InterPro"/>
</dbReference>
<evidence type="ECO:0000256" key="4">
    <source>
        <dbReference type="ARBA" id="ARBA00022692"/>
    </source>
</evidence>
<evidence type="ECO:0000256" key="5">
    <source>
        <dbReference type="ARBA" id="ARBA00022989"/>
    </source>
</evidence>
<sequence length="318" mass="35349">MRQASAGGSFAATTRKRSVGYYLKRDWQLWVMILPAIVYILIFCYGPMYGLQLAFRDYDFSKGFTGGQWSGMKYFMQYFTSPMFWPTLRNTFLIAFFSLVCGFPVPILLALVINSIHSKNGKRAVQTAVYMPYFISTVVMVAILQIMLSPTTGMLSNLLKAMHLVPQAANLMGDASSFIPIYVISGIWQGAGWNSIIFIAALAAVDSQLYDAAKVDGANRWQQVWHVELPAILPTIIILLILNMGNILSVGFEKTFLMQNALNKSVSEVIATYVFNVGIKSSQFSFGTAVGLFNTLVNFIFLVVANQISRRVADISLV</sequence>
<dbReference type="PANTHER" id="PTHR43227">
    <property type="entry name" value="BLL4140 PROTEIN"/>
    <property type="match status" value="1"/>
</dbReference>
<evidence type="ECO:0000313" key="10">
    <source>
        <dbReference type="Proteomes" id="UP001300604"/>
    </source>
</evidence>
<protein>
    <submittedName>
        <fullName evidence="9">ABC transporter permease subunit</fullName>
    </submittedName>
</protein>
<feature type="transmembrane region" description="Helical" evidence="7">
    <location>
        <begin position="27"/>
        <end position="48"/>
    </location>
</feature>
<keyword evidence="10" id="KW-1185">Reference proteome</keyword>
<evidence type="ECO:0000313" key="9">
    <source>
        <dbReference type="EMBL" id="WOC31383.1"/>
    </source>
</evidence>
<keyword evidence="4 7" id="KW-0812">Transmembrane</keyword>
<proteinExistence type="inferred from homology"/>
<dbReference type="InterPro" id="IPR000515">
    <property type="entry name" value="MetI-like"/>
</dbReference>
<keyword evidence="2 7" id="KW-0813">Transport</keyword>
<feature type="transmembrane region" description="Helical" evidence="7">
    <location>
        <begin position="284"/>
        <end position="305"/>
    </location>
</feature>
<dbReference type="Proteomes" id="UP001300604">
    <property type="component" value="Chromosome"/>
</dbReference>
<dbReference type="EMBL" id="CP135996">
    <property type="protein sequence ID" value="WOC31383.1"/>
    <property type="molecule type" value="Genomic_DNA"/>
</dbReference>
<feature type="transmembrane region" description="Helical" evidence="7">
    <location>
        <begin position="225"/>
        <end position="248"/>
    </location>
</feature>
<feature type="transmembrane region" description="Helical" evidence="7">
    <location>
        <begin position="179"/>
        <end position="205"/>
    </location>
</feature>
<dbReference type="PROSITE" id="PS50928">
    <property type="entry name" value="ABC_TM1"/>
    <property type="match status" value="1"/>
</dbReference>
<dbReference type="GO" id="GO:0005886">
    <property type="term" value="C:plasma membrane"/>
    <property type="evidence" value="ECO:0007669"/>
    <property type="project" value="UniProtKB-SubCell"/>
</dbReference>
<dbReference type="Pfam" id="PF00528">
    <property type="entry name" value="BPD_transp_1"/>
    <property type="match status" value="1"/>
</dbReference>
<evidence type="ECO:0000259" key="8">
    <source>
        <dbReference type="PROSITE" id="PS50928"/>
    </source>
</evidence>
<gene>
    <name evidence="9" type="ORF">PXC00_09135</name>
</gene>
<keyword evidence="6 7" id="KW-0472">Membrane</keyword>
<dbReference type="KEGG" id="carl:PXC00_09135"/>
<dbReference type="RefSeq" id="WP_275845202.1">
    <property type="nucleotide sequence ID" value="NZ_CP135996.1"/>
</dbReference>
<feature type="transmembrane region" description="Helical" evidence="7">
    <location>
        <begin position="92"/>
        <end position="116"/>
    </location>
</feature>
<reference evidence="9" key="1">
    <citation type="submission" date="2023-09" db="EMBL/GenBank/DDBJ databases">
        <authorList>
            <person name="Zeng C."/>
        </authorList>
    </citation>
    <scope>NUCLEOTIDE SEQUENCE</scope>
    <source>
        <strain evidence="9">ZCY20-5</strain>
    </source>
</reference>
<feature type="transmembrane region" description="Helical" evidence="7">
    <location>
        <begin position="128"/>
        <end position="148"/>
    </location>
</feature>